<name>A0A251UY24_HELAN</name>
<reference evidence="2 4" key="1">
    <citation type="journal article" date="2017" name="Nature">
        <title>The sunflower genome provides insights into oil metabolism, flowering and Asterid evolution.</title>
        <authorList>
            <person name="Badouin H."/>
            <person name="Gouzy J."/>
            <person name="Grassa C.J."/>
            <person name="Murat F."/>
            <person name="Staton S.E."/>
            <person name="Cottret L."/>
            <person name="Lelandais-Briere C."/>
            <person name="Owens G.L."/>
            <person name="Carrere S."/>
            <person name="Mayjonade B."/>
            <person name="Legrand L."/>
            <person name="Gill N."/>
            <person name="Kane N.C."/>
            <person name="Bowers J.E."/>
            <person name="Hubner S."/>
            <person name="Bellec A."/>
            <person name="Berard A."/>
            <person name="Berges H."/>
            <person name="Blanchet N."/>
            <person name="Boniface M.C."/>
            <person name="Brunel D."/>
            <person name="Catrice O."/>
            <person name="Chaidir N."/>
            <person name="Claudel C."/>
            <person name="Donnadieu C."/>
            <person name="Faraut T."/>
            <person name="Fievet G."/>
            <person name="Helmstetter N."/>
            <person name="King M."/>
            <person name="Knapp S.J."/>
            <person name="Lai Z."/>
            <person name="Le Paslier M.C."/>
            <person name="Lippi Y."/>
            <person name="Lorenzon L."/>
            <person name="Mandel J.R."/>
            <person name="Marage G."/>
            <person name="Marchand G."/>
            <person name="Marquand E."/>
            <person name="Bret-Mestries E."/>
            <person name="Morien E."/>
            <person name="Nambeesan S."/>
            <person name="Nguyen T."/>
            <person name="Pegot-Espagnet P."/>
            <person name="Pouilly N."/>
            <person name="Raftis F."/>
            <person name="Sallet E."/>
            <person name="Schiex T."/>
            <person name="Thomas J."/>
            <person name="Vandecasteele C."/>
            <person name="Vares D."/>
            <person name="Vear F."/>
            <person name="Vautrin S."/>
            <person name="Crespi M."/>
            <person name="Mangin B."/>
            <person name="Burke J.M."/>
            <person name="Salse J."/>
            <person name="Munos S."/>
            <person name="Vincourt P."/>
            <person name="Rieseberg L.H."/>
            <person name="Langlade N.B."/>
        </authorList>
    </citation>
    <scope>NUCLEOTIDE SEQUENCE [LARGE SCALE GENOMIC DNA]</scope>
    <source>
        <strain evidence="4">cv. SF193</strain>
        <tissue evidence="2">Leaves</tissue>
    </source>
</reference>
<reference evidence="2" key="3">
    <citation type="submission" date="2020-06" db="EMBL/GenBank/DDBJ databases">
        <title>Helianthus annuus Genome sequencing and assembly Release 2.</title>
        <authorList>
            <person name="Gouzy J."/>
            <person name="Langlade N."/>
            <person name="Munos S."/>
        </authorList>
    </citation>
    <scope>NUCLEOTIDE SEQUENCE</scope>
    <source>
        <tissue evidence="2">Leaves</tissue>
    </source>
</reference>
<protein>
    <submittedName>
        <fullName evidence="3">Uncharacterized protein</fullName>
    </submittedName>
</protein>
<dbReference type="OrthoDB" id="775914at2759"/>
<dbReference type="PANTHER" id="PTHR34461">
    <property type="entry name" value="EXPRESSED PROTEIN"/>
    <property type="match status" value="1"/>
</dbReference>
<dbReference type="Gramene" id="mRNA:HanXRQr2_Chr04g0154361">
    <property type="protein sequence ID" value="mRNA:HanXRQr2_Chr04g0154361"/>
    <property type="gene ID" value="HanXRQr2_Chr04g0154361"/>
</dbReference>
<proteinExistence type="predicted"/>
<feature type="compositionally biased region" description="Polar residues" evidence="1">
    <location>
        <begin position="172"/>
        <end position="188"/>
    </location>
</feature>
<evidence type="ECO:0000313" key="2">
    <source>
        <dbReference type="EMBL" id="KAF5809203.1"/>
    </source>
</evidence>
<organism evidence="3 4">
    <name type="scientific">Helianthus annuus</name>
    <name type="common">Common sunflower</name>
    <dbReference type="NCBI Taxonomy" id="4232"/>
    <lineage>
        <taxon>Eukaryota</taxon>
        <taxon>Viridiplantae</taxon>
        <taxon>Streptophyta</taxon>
        <taxon>Embryophyta</taxon>
        <taxon>Tracheophyta</taxon>
        <taxon>Spermatophyta</taxon>
        <taxon>Magnoliopsida</taxon>
        <taxon>eudicotyledons</taxon>
        <taxon>Gunneridae</taxon>
        <taxon>Pentapetalae</taxon>
        <taxon>asterids</taxon>
        <taxon>campanulids</taxon>
        <taxon>Asterales</taxon>
        <taxon>Asteraceae</taxon>
        <taxon>Asteroideae</taxon>
        <taxon>Heliantheae alliance</taxon>
        <taxon>Heliantheae</taxon>
        <taxon>Helianthus</taxon>
    </lineage>
</organism>
<dbReference type="Proteomes" id="UP000215914">
    <property type="component" value="Chromosome 4"/>
</dbReference>
<dbReference type="AlphaFoldDB" id="A0A251UY24"/>
<feature type="region of interest" description="Disordered" evidence="1">
    <location>
        <begin position="168"/>
        <end position="210"/>
    </location>
</feature>
<dbReference type="InParanoid" id="A0A251UY24"/>
<evidence type="ECO:0000313" key="4">
    <source>
        <dbReference type="Proteomes" id="UP000215914"/>
    </source>
</evidence>
<sequence>MAQLVTSELSKDFVTVKAPDVDYFESGYDLKREKSESFTKEGETCEFNEAFCDMEMDDEETIADVSQPLSVLSSPTYDSLHKDPTLKSTDASQSQFYIQLTPEQASSDISVAQNSGETCEFNEAFCDNVVVSMEVKPPVSEEDEKCELNESFFDSSDDIENMEMDNEEETIANVNQSPSVQQAVQDSSSRIDDERNEDVGSMEAKSPVSKDNISLVSDDVSIHWELISTVPANADSEVKLDNNDKPSVMSDTSEIRETERLPLTRKFISPNSQEKLCQAMKSPESLDDIDNFKCKKKLYFGEQSENKLSPTKSDVNDNELNLNLQLATGLIQNKAVIKSSKQVRKRPRKFKKGSRTKKGVAAKGCLGGPRLCRSLPRLSSGCTSIEGCSESAIAFSQRQMHDIESLASKLMSKLNSMKTIVEEKMLYGAYRSASLKNEADEVKSVIKSATKTEKTAKKRLSLMARDCNRFCKIMKLTEDHKTSASGDPALGNSIPEKPLEREKKKISFADEAGGMLCDIKVYEIEQVEQESSLP</sequence>
<dbReference type="EMBL" id="MNCJ02000319">
    <property type="protein sequence ID" value="KAF5809203.1"/>
    <property type="molecule type" value="Genomic_DNA"/>
</dbReference>
<accession>A0A251UY24</accession>
<dbReference type="EMBL" id="CM007893">
    <property type="protein sequence ID" value="OTG27939.1"/>
    <property type="molecule type" value="Genomic_DNA"/>
</dbReference>
<gene>
    <name evidence="3" type="ORF">HannXRQ_Chr04g0105581</name>
    <name evidence="2" type="ORF">HanXRQr2_Chr04g0154361</name>
</gene>
<dbReference type="PANTHER" id="PTHR34461:SF2">
    <property type="entry name" value="EXPRESSED PROTEIN"/>
    <property type="match status" value="1"/>
</dbReference>
<reference evidence="3" key="2">
    <citation type="submission" date="2017-02" db="EMBL/GenBank/DDBJ databases">
        <title>Sunflower complete genome.</title>
        <authorList>
            <person name="Langlade N."/>
            <person name="Munos S."/>
        </authorList>
    </citation>
    <scope>NUCLEOTIDE SEQUENCE [LARGE SCALE GENOMIC DNA]</scope>
    <source>
        <tissue evidence="3">Leaves</tissue>
    </source>
</reference>
<dbReference type="FunCoup" id="A0A251UY24">
    <property type="interactions" value="179"/>
</dbReference>
<evidence type="ECO:0000256" key="1">
    <source>
        <dbReference type="SAM" id="MobiDB-lite"/>
    </source>
</evidence>
<keyword evidence="4" id="KW-1185">Reference proteome</keyword>
<evidence type="ECO:0000313" key="3">
    <source>
        <dbReference type="EMBL" id="OTG27939.1"/>
    </source>
</evidence>